<evidence type="ECO:0000313" key="1">
    <source>
        <dbReference type="EMBL" id="JAD95765.1"/>
    </source>
</evidence>
<reference evidence="1" key="1">
    <citation type="submission" date="2014-09" db="EMBL/GenBank/DDBJ databases">
        <authorList>
            <person name="Magalhaes I.L.F."/>
            <person name="Oliveira U."/>
            <person name="Santos F.R."/>
            <person name="Vidigal T.H.D.A."/>
            <person name="Brescovit A.D."/>
            <person name="Santos A.J."/>
        </authorList>
    </citation>
    <scope>NUCLEOTIDE SEQUENCE</scope>
    <source>
        <tissue evidence="1">Shoot tissue taken approximately 20 cm above the soil surface</tissue>
    </source>
</reference>
<reference evidence="1" key="2">
    <citation type="journal article" date="2015" name="Data Brief">
        <title>Shoot transcriptome of the giant reed, Arundo donax.</title>
        <authorList>
            <person name="Barrero R.A."/>
            <person name="Guerrero F.D."/>
            <person name="Moolhuijzen P."/>
            <person name="Goolsby J.A."/>
            <person name="Tidwell J."/>
            <person name="Bellgard S.E."/>
            <person name="Bellgard M.I."/>
        </authorList>
    </citation>
    <scope>NUCLEOTIDE SEQUENCE</scope>
    <source>
        <tissue evidence="1">Shoot tissue taken approximately 20 cm above the soil surface</tissue>
    </source>
</reference>
<name>A0A0A9J2L6_ARUDO</name>
<protein>
    <submittedName>
        <fullName evidence="1">Uncharacterized protein</fullName>
    </submittedName>
</protein>
<accession>A0A0A9J2L6</accession>
<proteinExistence type="predicted"/>
<dbReference type="AlphaFoldDB" id="A0A0A9J2L6"/>
<sequence>MHSSDLQRCSHGGFAHIP</sequence>
<organism evidence="1">
    <name type="scientific">Arundo donax</name>
    <name type="common">Giant reed</name>
    <name type="synonym">Donax arundinaceus</name>
    <dbReference type="NCBI Taxonomy" id="35708"/>
    <lineage>
        <taxon>Eukaryota</taxon>
        <taxon>Viridiplantae</taxon>
        <taxon>Streptophyta</taxon>
        <taxon>Embryophyta</taxon>
        <taxon>Tracheophyta</taxon>
        <taxon>Spermatophyta</taxon>
        <taxon>Magnoliopsida</taxon>
        <taxon>Liliopsida</taxon>
        <taxon>Poales</taxon>
        <taxon>Poaceae</taxon>
        <taxon>PACMAD clade</taxon>
        <taxon>Arundinoideae</taxon>
        <taxon>Arundineae</taxon>
        <taxon>Arundo</taxon>
    </lineage>
</organism>
<dbReference type="EMBL" id="GBRH01202130">
    <property type="protein sequence ID" value="JAD95765.1"/>
    <property type="molecule type" value="Transcribed_RNA"/>
</dbReference>